<dbReference type="Proteomes" id="UP001172457">
    <property type="component" value="Unassembled WGS sequence"/>
</dbReference>
<comment type="similarity">
    <text evidence="2">Belongs to the SLC29A/ENT transporter (TC 2.A.57) family.</text>
</comment>
<evidence type="ECO:0000256" key="2">
    <source>
        <dbReference type="ARBA" id="ARBA00007965"/>
    </source>
</evidence>
<evidence type="ECO:0000256" key="5">
    <source>
        <dbReference type="ARBA" id="ARBA00022989"/>
    </source>
</evidence>
<evidence type="ECO:0000256" key="1">
    <source>
        <dbReference type="ARBA" id="ARBA00004141"/>
    </source>
</evidence>
<reference evidence="8" key="1">
    <citation type="submission" date="2023-03" db="EMBL/GenBank/DDBJ databases">
        <title>Chromosome-scale reference genome and RAD-based genetic map of yellow starthistle (Centaurea solstitialis) reveal putative structural variation and QTLs associated with invader traits.</title>
        <authorList>
            <person name="Reatini B."/>
            <person name="Cang F.A."/>
            <person name="Jiang Q."/>
            <person name="Mckibben M.T.W."/>
            <person name="Barker M.S."/>
            <person name="Rieseberg L.H."/>
            <person name="Dlugosch K.M."/>
        </authorList>
    </citation>
    <scope>NUCLEOTIDE SEQUENCE</scope>
    <source>
        <strain evidence="8">CAN-66</strain>
        <tissue evidence="8">Leaf</tissue>
    </source>
</reference>
<dbReference type="EMBL" id="JARYMX010000209">
    <property type="protein sequence ID" value="KAJ9535527.1"/>
    <property type="molecule type" value="Genomic_DNA"/>
</dbReference>
<evidence type="ECO:0000313" key="8">
    <source>
        <dbReference type="EMBL" id="KAJ9535527.1"/>
    </source>
</evidence>
<feature type="transmembrane region" description="Helical" evidence="7">
    <location>
        <begin position="325"/>
        <end position="344"/>
    </location>
</feature>
<feature type="transmembrane region" description="Helical" evidence="7">
    <location>
        <begin position="293"/>
        <end position="313"/>
    </location>
</feature>
<dbReference type="InterPro" id="IPR002259">
    <property type="entry name" value="Eqnu_transpt"/>
</dbReference>
<evidence type="ECO:0000313" key="9">
    <source>
        <dbReference type="Proteomes" id="UP001172457"/>
    </source>
</evidence>
<dbReference type="AlphaFoldDB" id="A0AA38SLY5"/>
<comment type="subcellular location">
    <subcellularLocation>
        <location evidence="1">Membrane</location>
        <topology evidence="1">Multi-pass membrane protein</topology>
    </subcellularLocation>
</comment>
<evidence type="ECO:0008006" key="10">
    <source>
        <dbReference type="Google" id="ProtNLM"/>
    </source>
</evidence>
<comment type="caution">
    <text evidence="8">The sequence shown here is derived from an EMBL/GenBank/DDBJ whole genome shotgun (WGS) entry which is preliminary data.</text>
</comment>
<feature type="transmembrane region" description="Helical" evidence="7">
    <location>
        <begin position="211"/>
        <end position="231"/>
    </location>
</feature>
<keyword evidence="4 7" id="KW-0812">Transmembrane</keyword>
<feature type="transmembrane region" description="Helical" evidence="7">
    <location>
        <begin position="177"/>
        <end position="199"/>
    </location>
</feature>
<gene>
    <name evidence="8" type="ORF">OSB04_un001338</name>
</gene>
<feature type="transmembrane region" description="Helical" evidence="7">
    <location>
        <begin position="82"/>
        <end position="100"/>
    </location>
</feature>
<dbReference type="PANTHER" id="PTHR10332:SF38">
    <property type="entry name" value="EQUILIBRATIVE NUCLEOTIDE TRANSPORTER 3-RELATED"/>
    <property type="match status" value="1"/>
</dbReference>
<keyword evidence="5 7" id="KW-1133">Transmembrane helix</keyword>
<keyword evidence="9" id="KW-1185">Reference proteome</keyword>
<evidence type="ECO:0000256" key="4">
    <source>
        <dbReference type="ARBA" id="ARBA00022692"/>
    </source>
</evidence>
<dbReference type="PANTHER" id="PTHR10332">
    <property type="entry name" value="EQUILIBRATIVE NUCLEOSIDE TRANSPORTER"/>
    <property type="match status" value="1"/>
</dbReference>
<accession>A0AA38SLY5</accession>
<feature type="transmembrane region" description="Helical" evidence="7">
    <location>
        <begin position="350"/>
        <end position="374"/>
    </location>
</feature>
<feature type="transmembrane region" description="Helical" evidence="7">
    <location>
        <begin position="112"/>
        <end position="131"/>
    </location>
</feature>
<protein>
    <recommendedName>
        <fullName evidence="10">Equilibrative nucleoside transporter</fullName>
    </recommendedName>
</protein>
<feature type="transmembrane region" description="Helical" evidence="7">
    <location>
        <begin position="45"/>
        <end position="70"/>
    </location>
</feature>
<organism evidence="8 9">
    <name type="scientific">Centaurea solstitialis</name>
    <name type="common">yellow star-thistle</name>
    <dbReference type="NCBI Taxonomy" id="347529"/>
    <lineage>
        <taxon>Eukaryota</taxon>
        <taxon>Viridiplantae</taxon>
        <taxon>Streptophyta</taxon>
        <taxon>Embryophyta</taxon>
        <taxon>Tracheophyta</taxon>
        <taxon>Spermatophyta</taxon>
        <taxon>Magnoliopsida</taxon>
        <taxon>eudicotyledons</taxon>
        <taxon>Gunneridae</taxon>
        <taxon>Pentapetalae</taxon>
        <taxon>asterids</taxon>
        <taxon>campanulids</taxon>
        <taxon>Asterales</taxon>
        <taxon>Asteraceae</taxon>
        <taxon>Carduoideae</taxon>
        <taxon>Cardueae</taxon>
        <taxon>Centaureinae</taxon>
        <taxon>Centaurea</taxon>
    </lineage>
</organism>
<evidence type="ECO:0000256" key="3">
    <source>
        <dbReference type="ARBA" id="ARBA00022448"/>
    </source>
</evidence>
<keyword evidence="3" id="KW-0813">Transport</keyword>
<dbReference type="GO" id="GO:0005886">
    <property type="term" value="C:plasma membrane"/>
    <property type="evidence" value="ECO:0007669"/>
    <property type="project" value="TreeGrafter"/>
</dbReference>
<name>A0AA38SLY5_9ASTR</name>
<dbReference type="GO" id="GO:0005337">
    <property type="term" value="F:nucleoside transmembrane transporter activity"/>
    <property type="evidence" value="ECO:0007669"/>
    <property type="project" value="InterPro"/>
</dbReference>
<evidence type="ECO:0000256" key="6">
    <source>
        <dbReference type="ARBA" id="ARBA00023136"/>
    </source>
</evidence>
<proteinExistence type="inferred from homology"/>
<evidence type="ECO:0000256" key="7">
    <source>
        <dbReference type="SAM" id="Phobius"/>
    </source>
</evidence>
<sequence length="535" mass="59366">MVAKWGWGFGYTDEAPLRKPVEIVASMAAVAPIEAPVKLEGRFKAIVVCWILGFGTLVSWNSMLTIGDYYYKLFPDYHPSRVLTLVYQPFAIGTMVILAYNESKIDTRKRNITGYILFFLCTLALIVIDLATSGKGGIGNYIAICVFVAGFGVAEAHVQGGMVGDLAFMKPEFIQSFLAGLAASGALTSGLRLITKAAFDKSSNGLRKGTMLFLAISTFFEFLCIFLYSFVFGKLPIVKYYRMNAAREGSKTVASDLAAAGIQTEAADNDTKLPDRLSSKQLLFKNIDYAMDLYPLVLISVYNVWDLIARYIPLIEFLKMESRKGLMIAILSRFLFIPAFYFTAKYGDQGWMIMLISFLGLTNGYFTVCVMTVAPKGCTGPEANALGNLLVVFLLGGIFMGVALDWLWIIVLTIWISKIKYLWSGSSKRKTNLHCCKDHIFMELERPTSIVELKGLTIVDLSQNNLIGVLPSRIGVSLKKLVSMFHRIIPMFSSQMGFVMQVASQVLAFIKTVSMGQYSIYTSIANCLNLERLEL</sequence>
<dbReference type="Pfam" id="PF01733">
    <property type="entry name" value="Nucleoside_tran"/>
    <property type="match status" value="2"/>
</dbReference>
<feature type="transmembrane region" description="Helical" evidence="7">
    <location>
        <begin position="386"/>
        <end position="416"/>
    </location>
</feature>
<keyword evidence="6 7" id="KW-0472">Membrane</keyword>
<feature type="transmembrane region" description="Helical" evidence="7">
    <location>
        <begin position="138"/>
        <end position="157"/>
    </location>
</feature>